<comment type="caution">
    <text evidence="3">The sequence shown here is derived from an EMBL/GenBank/DDBJ whole genome shotgun (WGS) entry which is preliminary data.</text>
</comment>
<keyword evidence="4" id="KW-1185">Reference proteome</keyword>
<feature type="compositionally biased region" description="Basic and acidic residues" evidence="1">
    <location>
        <begin position="148"/>
        <end position="157"/>
    </location>
</feature>
<dbReference type="InterPro" id="IPR036869">
    <property type="entry name" value="J_dom_sf"/>
</dbReference>
<feature type="compositionally biased region" description="Basic and acidic residues" evidence="1">
    <location>
        <begin position="54"/>
        <end position="67"/>
    </location>
</feature>
<sequence>MVVSLHERKHSSNHKSKSVLGDDVQRKLQRHEKAIQAALEGCITKELGVALEEGSVHEASELGREVDPAEGSHSQPTYQVPEPRDSKEVSGPRGLRALLAQSTTTRIVRRQTGDRLPPVPGSVQKLALDADPNKAKQLSSVASQSRQVKQEIQDLIRQRRRALRENAATTSASQSMPSATATALSEGAAPSDQPTAGSDAAAPSDQPTAGSDAAAPSDLRSPAARAVSEATANPEIWEVAAASEASIESLTPDRRAPPQAHSEASSRPTTCHQPVQSAITDEFAPELSASEVSSAELAAEGSCDAASTEMCSATSTYETCSQHLETAVESPLLASRDPPMVVFHPNESPDVPMTSCSQDSAPVILSEPSPPVRFEGRSAEASQSPDLPARPPEAQRETDPAVAAAEEAEGCPRVEGASSTLPHELRENCDSARPPSTGAWPPLLHPDLTADEQPSIPDAAEDLGPAVRQPPHDFAANGLEEGGSSLPANSGDVLREDLPVALEEVAPQSREGIETREAERPDDACKPAASEAVPQEASVEGDTLRGPGNAGAIGKGAQMEQPEQASDVDPGDVDTTKVGASSSKSGLESHEDKVEVHDDSEAQSWGRQDSNGSSVTGTTEQGGTSDSEDGQDVNAAHRQNPEGAFRGGGCRSDSRPAAEQDIREEPENAGVSTNGPDPSEVYIEVCHRIEKQVAAHGSKHDVIAVLAAFGFTMKTEHPELTEVQQGYRRIAMKFHPDRNVTKSIEEQIYAEEAWKTVSTAMDKFLERLGRQNTSGLHKCNAEGVRNAWDSKKGEPAVFRTSFASEKREPFETRFMRSKNTYDKASRPGPGFWRTDGGKTGPLRNYGGRSGGGRSGGGGIWD</sequence>
<feature type="region of interest" description="Disordered" evidence="1">
    <location>
        <begin position="347"/>
        <end position="677"/>
    </location>
</feature>
<feature type="region of interest" description="Disordered" evidence="1">
    <location>
        <begin position="54"/>
        <end position="93"/>
    </location>
</feature>
<dbReference type="InterPro" id="IPR001623">
    <property type="entry name" value="DnaJ_domain"/>
</dbReference>
<evidence type="ECO:0000256" key="1">
    <source>
        <dbReference type="SAM" id="MobiDB-lite"/>
    </source>
</evidence>
<feature type="region of interest" description="Disordered" evidence="1">
    <location>
        <begin position="1"/>
        <end position="24"/>
    </location>
</feature>
<gene>
    <name evidence="3" type="ORF">CYMTET_40419</name>
</gene>
<feature type="compositionally biased region" description="Low complexity" evidence="1">
    <location>
        <begin position="235"/>
        <end position="249"/>
    </location>
</feature>
<dbReference type="Proteomes" id="UP001190700">
    <property type="component" value="Unassembled WGS sequence"/>
</dbReference>
<dbReference type="PROSITE" id="PS50076">
    <property type="entry name" value="DNAJ_2"/>
    <property type="match status" value="1"/>
</dbReference>
<evidence type="ECO:0000313" key="3">
    <source>
        <dbReference type="EMBL" id="KAK3250198.1"/>
    </source>
</evidence>
<feature type="compositionally biased region" description="Basic and acidic residues" evidence="1">
    <location>
        <begin position="816"/>
        <end position="825"/>
    </location>
</feature>
<feature type="compositionally biased region" description="Basic residues" evidence="1">
    <location>
        <begin position="7"/>
        <end position="17"/>
    </location>
</feature>
<dbReference type="EMBL" id="LGRX02026847">
    <property type="protein sequence ID" value="KAK3250198.1"/>
    <property type="molecule type" value="Genomic_DNA"/>
</dbReference>
<feature type="compositionally biased region" description="Polar residues" evidence="1">
    <location>
        <begin position="136"/>
        <end position="147"/>
    </location>
</feature>
<feature type="compositionally biased region" description="Low complexity" evidence="1">
    <location>
        <begin position="286"/>
        <end position="300"/>
    </location>
</feature>
<dbReference type="SUPFAM" id="SSF46565">
    <property type="entry name" value="Chaperone J-domain"/>
    <property type="match status" value="1"/>
</dbReference>
<name>A0AAE0C843_9CHLO</name>
<evidence type="ECO:0000313" key="4">
    <source>
        <dbReference type="Proteomes" id="UP001190700"/>
    </source>
</evidence>
<accession>A0AAE0C843</accession>
<organism evidence="3 4">
    <name type="scientific">Cymbomonas tetramitiformis</name>
    <dbReference type="NCBI Taxonomy" id="36881"/>
    <lineage>
        <taxon>Eukaryota</taxon>
        <taxon>Viridiplantae</taxon>
        <taxon>Chlorophyta</taxon>
        <taxon>Pyramimonadophyceae</taxon>
        <taxon>Pyramimonadales</taxon>
        <taxon>Pyramimonadaceae</taxon>
        <taxon>Cymbomonas</taxon>
    </lineage>
</organism>
<feature type="compositionally biased region" description="Polar residues" evidence="1">
    <location>
        <begin position="167"/>
        <end position="183"/>
    </location>
</feature>
<reference evidence="3 4" key="1">
    <citation type="journal article" date="2015" name="Genome Biol. Evol.">
        <title>Comparative Genomics of a Bacterivorous Green Alga Reveals Evolutionary Causalities and Consequences of Phago-Mixotrophic Mode of Nutrition.</title>
        <authorList>
            <person name="Burns J.A."/>
            <person name="Paasch A."/>
            <person name="Narechania A."/>
            <person name="Kim E."/>
        </authorList>
    </citation>
    <scope>NUCLEOTIDE SEQUENCE [LARGE SCALE GENOMIC DNA]</scope>
    <source>
        <strain evidence="3 4">PLY_AMNH</strain>
    </source>
</reference>
<feature type="compositionally biased region" description="Polar residues" evidence="1">
    <location>
        <begin position="262"/>
        <end position="279"/>
    </location>
</feature>
<feature type="compositionally biased region" description="Gly residues" evidence="1">
    <location>
        <begin position="847"/>
        <end position="861"/>
    </location>
</feature>
<dbReference type="CDD" id="cd06257">
    <property type="entry name" value="DnaJ"/>
    <property type="match status" value="1"/>
</dbReference>
<feature type="compositionally biased region" description="Polar residues" evidence="1">
    <location>
        <begin position="602"/>
        <end position="625"/>
    </location>
</feature>
<protein>
    <recommendedName>
        <fullName evidence="2">J domain-containing protein</fullName>
    </recommendedName>
</protein>
<feature type="region of interest" description="Disordered" evidence="1">
    <location>
        <begin position="109"/>
        <end position="308"/>
    </location>
</feature>
<dbReference type="AlphaFoldDB" id="A0AAE0C843"/>
<feature type="compositionally biased region" description="Basic and acidic residues" evidence="1">
    <location>
        <begin position="511"/>
        <end position="525"/>
    </location>
</feature>
<dbReference type="Gene3D" id="1.10.287.110">
    <property type="entry name" value="DnaJ domain"/>
    <property type="match status" value="1"/>
</dbReference>
<proteinExistence type="predicted"/>
<feature type="domain" description="J" evidence="2">
    <location>
        <begin position="698"/>
        <end position="792"/>
    </location>
</feature>
<evidence type="ECO:0000259" key="2">
    <source>
        <dbReference type="PROSITE" id="PS50076"/>
    </source>
</evidence>
<feature type="compositionally biased region" description="Basic and acidic residues" evidence="1">
    <location>
        <begin position="652"/>
        <end position="666"/>
    </location>
</feature>
<feature type="region of interest" description="Disordered" evidence="1">
    <location>
        <begin position="816"/>
        <end position="861"/>
    </location>
</feature>
<feature type="compositionally biased region" description="Basic and acidic residues" evidence="1">
    <location>
        <begin position="587"/>
        <end position="600"/>
    </location>
</feature>